<evidence type="ECO:0000313" key="2">
    <source>
        <dbReference type="Proteomes" id="UP000824111"/>
    </source>
</evidence>
<dbReference type="Pfam" id="PF07873">
    <property type="entry name" value="YabP"/>
    <property type="match status" value="1"/>
</dbReference>
<dbReference type="AlphaFoldDB" id="A0A9D1LWE8"/>
<dbReference type="Proteomes" id="UP000824111">
    <property type="component" value="Unassembled WGS sequence"/>
</dbReference>
<protein>
    <submittedName>
        <fullName evidence="1">Sporulation protein YabP</fullName>
    </submittedName>
</protein>
<dbReference type="PIRSF" id="PIRSF011576">
    <property type="entry name" value="YabP"/>
    <property type="match status" value="1"/>
</dbReference>
<evidence type="ECO:0000313" key="1">
    <source>
        <dbReference type="EMBL" id="HIU49345.1"/>
    </source>
</evidence>
<dbReference type="NCBIfam" id="TIGR02892">
    <property type="entry name" value="spore_yabP"/>
    <property type="match status" value="1"/>
</dbReference>
<dbReference type="GO" id="GO:0030435">
    <property type="term" value="P:sporulation resulting in formation of a cellular spore"/>
    <property type="evidence" value="ECO:0007669"/>
    <property type="project" value="InterPro"/>
</dbReference>
<dbReference type="Gene3D" id="2.60.40.2000">
    <property type="match status" value="1"/>
</dbReference>
<reference evidence="1" key="2">
    <citation type="journal article" date="2021" name="PeerJ">
        <title>Extensive microbial diversity within the chicken gut microbiome revealed by metagenomics and culture.</title>
        <authorList>
            <person name="Gilroy R."/>
            <person name="Ravi A."/>
            <person name="Getino M."/>
            <person name="Pursley I."/>
            <person name="Horton D.L."/>
            <person name="Alikhan N.F."/>
            <person name="Baker D."/>
            <person name="Gharbi K."/>
            <person name="Hall N."/>
            <person name="Watson M."/>
            <person name="Adriaenssens E.M."/>
            <person name="Foster-Nyarko E."/>
            <person name="Jarju S."/>
            <person name="Secka A."/>
            <person name="Antonio M."/>
            <person name="Oren A."/>
            <person name="Chaudhuri R.R."/>
            <person name="La Ragione R."/>
            <person name="Hildebrand F."/>
            <person name="Pallen M.J."/>
        </authorList>
    </citation>
    <scope>NUCLEOTIDE SEQUENCE</scope>
    <source>
        <strain evidence="1">ChiSjej4B22-9803</strain>
    </source>
</reference>
<proteinExistence type="predicted"/>
<reference evidence="1" key="1">
    <citation type="submission" date="2020-10" db="EMBL/GenBank/DDBJ databases">
        <authorList>
            <person name="Gilroy R."/>
        </authorList>
    </citation>
    <scope>NUCLEOTIDE SEQUENCE</scope>
    <source>
        <strain evidence="1">ChiSjej4B22-9803</strain>
    </source>
</reference>
<dbReference type="InterPro" id="IPR038705">
    <property type="entry name" value="YabP_sf"/>
</dbReference>
<gene>
    <name evidence="1" type="primary">yabP</name>
    <name evidence="1" type="ORF">IAB04_08245</name>
</gene>
<organism evidence="1 2">
    <name type="scientific">Candidatus Avimonoglobus intestinipullorum</name>
    <dbReference type="NCBI Taxonomy" id="2840699"/>
    <lineage>
        <taxon>Bacteria</taxon>
        <taxon>Bacillati</taxon>
        <taxon>Bacillota</taxon>
        <taxon>Clostridia</taxon>
        <taxon>Eubacteriales</taxon>
        <taxon>Candidatus Avimonoglobus</taxon>
    </lineage>
</organism>
<name>A0A9D1LWE8_9FIRM</name>
<comment type="caution">
    <text evidence="1">The sequence shown here is derived from an EMBL/GenBank/DDBJ whole genome shotgun (WGS) entry which is preliminary data.</text>
</comment>
<dbReference type="EMBL" id="DVND01000209">
    <property type="protein sequence ID" value="HIU49345.1"/>
    <property type="molecule type" value="Genomic_DNA"/>
</dbReference>
<accession>A0A9D1LWE8</accession>
<dbReference type="InterPro" id="IPR012504">
    <property type="entry name" value="Spore_YabP"/>
</dbReference>
<sequence>MEERKIQVKQAAQKLVLENRETLSVSGVKDVESFSETVVNLDTNMGRLAVKGENLKINKLNVDTGDLSLIGKINAMEFVKGAKRAKGNFIEHLFK</sequence>
<dbReference type="InterPro" id="IPR022476">
    <property type="entry name" value="Spore_YabP/YqfC"/>
</dbReference>